<feature type="chain" id="PRO_5013382075" description="Htaa protein" evidence="3">
    <location>
        <begin position="49"/>
        <end position="390"/>
    </location>
</feature>
<evidence type="ECO:0000256" key="3">
    <source>
        <dbReference type="SAM" id="SignalP"/>
    </source>
</evidence>
<evidence type="ECO:0008006" key="6">
    <source>
        <dbReference type="Google" id="ProtNLM"/>
    </source>
</evidence>
<dbReference type="EMBL" id="FQVU01000002">
    <property type="protein sequence ID" value="SHG30582.1"/>
    <property type="molecule type" value="Genomic_DNA"/>
</dbReference>
<sequence length="390" mass="38383">MTGRRGNAATHATAVRPRPKLLAGIAAGAVAAASVAAAVLATSAPANAAPKPNYHAGKDTATFTALGVLDRNCLVSAGGRAIWIKPGDKIDFKSTLAGIDTNQLALPGLLNDLTGKIAGLNVTAKIGKGSSAQTVKVAGGKTTTFPSSGQQALGKGDHKISWTVTSVALVPGLLKASVPLSSSALKSGAKLSWSGVVHVTNSAPKCKLGVSVPKVEASVGRVKVKVPQRDVNVPGTLPNKLPSAGDLTKLPGKVEKATKGAAKPKSSSSARSTGSGYELPGKSVPEQVVPSGGGAAGDYAGGGGGGGFNGLVPNSGGGAGVDSSTLQQAGAGTAKSAKDSDAMSPQTVDLAAEQAGSGSSQLPVVLAILAIIALALVAGTYARLFLVKRT</sequence>
<proteinExistence type="predicted"/>
<keyword evidence="2" id="KW-1133">Transmembrane helix</keyword>
<protein>
    <recommendedName>
        <fullName evidence="6">Htaa protein</fullName>
    </recommendedName>
</protein>
<feature type="region of interest" description="Disordered" evidence="1">
    <location>
        <begin position="319"/>
        <end position="342"/>
    </location>
</feature>
<keyword evidence="2" id="KW-0472">Membrane</keyword>
<dbReference type="AlphaFoldDB" id="A0A1M5IQJ7"/>
<feature type="region of interest" description="Disordered" evidence="1">
    <location>
        <begin position="230"/>
        <end position="296"/>
    </location>
</feature>
<dbReference type="RefSeq" id="WP_073389176.1">
    <property type="nucleotide sequence ID" value="NZ_FQVU01000002.1"/>
</dbReference>
<keyword evidence="2" id="KW-0812">Transmembrane</keyword>
<keyword evidence="3" id="KW-0732">Signal</keyword>
<gene>
    <name evidence="4" type="ORF">SAMN05443575_1973</name>
</gene>
<evidence type="ECO:0000256" key="2">
    <source>
        <dbReference type="SAM" id="Phobius"/>
    </source>
</evidence>
<dbReference type="Proteomes" id="UP000186132">
    <property type="component" value="Unassembled WGS sequence"/>
</dbReference>
<feature type="compositionally biased region" description="Low complexity" evidence="1">
    <location>
        <begin position="259"/>
        <end position="276"/>
    </location>
</feature>
<evidence type="ECO:0000256" key="1">
    <source>
        <dbReference type="SAM" id="MobiDB-lite"/>
    </source>
</evidence>
<feature type="transmembrane region" description="Helical" evidence="2">
    <location>
        <begin position="364"/>
        <end position="386"/>
    </location>
</feature>
<evidence type="ECO:0000313" key="4">
    <source>
        <dbReference type="EMBL" id="SHG30582.1"/>
    </source>
</evidence>
<organism evidence="4 5">
    <name type="scientific">Jatrophihabitans endophyticus</name>
    <dbReference type="NCBI Taxonomy" id="1206085"/>
    <lineage>
        <taxon>Bacteria</taxon>
        <taxon>Bacillati</taxon>
        <taxon>Actinomycetota</taxon>
        <taxon>Actinomycetes</taxon>
        <taxon>Jatrophihabitantales</taxon>
        <taxon>Jatrophihabitantaceae</taxon>
        <taxon>Jatrophihabitans</taxon>
    </lineage>
</organism>
<name>A0A1M5IQJ7_9ACTN</name>
<accession>A0A1M5IQJ7</accession>
<evidence type="ECO:0000313" key="5">
    <source>
        <dbReference type="Proteomes" id="UP000186132"/>
    </source>
</evidence>
<reference evidence="4 5" key="1">
    <citation type="submission" date="2016-11" db="EMBL/GenBank/DDBJ databases">
        <authorList>
            <person name="Jaros S."/>
            <person name="Januszkiewicz K."/>
            <person name="Wedrychowicz H."/>
        </authorList>
    </citation>
    <scope>NUCLEOTIDE SEQUENCE [LARGE SCALE GENOMIC DNA]</scope>
    <source>
        <strain evidence="4 5">DSM 45627</strain>
    </source>
</reference>
<dbReference type="STRING" id="1206085.SAMN05443575_1973"/>
<feature type="signal peptide" evidence="3">
    <location>
        <begin position="1"/>
        <end position="48"/>
    </location>
</feature>
<keyword evidence="5" id="KW-1185">Reference proteome</keyword>